<reference evidence="2 3" key="2">
    <citation type="journal article" date="2017" name="Sci. Rep.">
        <title>Ant-infecting Ophiocordyceps genomes reveal a high diversity of potential behavioral manipulation genes and a possible major role for enterotoxins.</title>
        <authorList>
            <person name="de Bekker C."/>
            <person name="Ohm R.A."/>
            <person name="Evans H.C."/>
            <person name="Brachmann A."/>
            <person name="Hughes D.P."/>
        </authorList>
    </citation>
    <scope>NUCLEOTIDE SEQUENCE [LARGE SCALE GENOMIC DNA]</scope>
    <source>
        <strain evidence="2 3">SC16a</strain>
    </source>
</reference>
<comment type="caution">
    <text evidence="2">The sequence shown here is derived from an EMBL/GenBank/DDBJ whole genome shotgun (WGS) entry which is preliminary data.</text>
</comment>
<feature type="region of interest" description="Disordered" evidence="1">
    <location>
        <begin position="1"/>
        <end position="24"/>
    </location>
</feature>
<dbReference type="AlphaFoldDB" id="A0A2A9PK62"/>
<gene>
    <name evidence="2" type="ORF">XA68_17961</name>
</gene>
<evidence type="ECO:0000256" key="1">
    <source>
        <dbReference type="SAM" id="MobiDB-lite"/>
    </source>
</evidence>
<organism evidence="2 3">
    <name type="scientific">Ophiocordyceps unilateralis</name>
    <name type="common">Zombie-ant fungus</name>
    <name type="synonym">Torrubia unilateralis</name>
    <dbReference type="NCBI Taxonomy" id="268505"/>
    <lineage>
        <taxon>Eukaryota</taxon>
        <taxon>Fungi</taxon>
        <taxon>Dikarya</taxon>
        <taxon>Ascomycota</taxon>
        <taxon>Pezizomycotina</taxon>
        <taxon>Sordariomycetes</taxon>
        <taxon>Hypocreomycetidae</taxon>
        <taxon>Hypocreales</taxon>
        <taxon>Ophiocordycipitaceae</taxon>
        <taxon>Ophiocordyceps</taxon>
    </lineage>
</organism>
<keyword evidence="3" id="KW-1185">Reference proteome</keyword>
<sequence length="82" mass="8967">MTVAPTGKAAAHDQMAKGGNRDSNYPGSGLEHWTWTRFKFGLSCHSSAPLNQYLVLDQYDKYESIRTPQGTGVKCPCLDACS</sequence>
<dbReference type="EMBL" id="LAZP02000084">
    <property type="protein sequence ID" value="PFH61206.1"/>
    <property type="molecule type" value="Genomic_DNA"/>
</dbReference>
<protein>
    <submittedName>
        <fullName evidence="2">Uncharacterized protein</fullName>
    </submittedName>
</protein>
<evidence type="ECO:0000313" key="3">
    <source>
        <dbReference type="Proteomes" id="UP000037136"/>
    </source>
</evidence>
<proteinExistence type="predicted"/>
<accession>A0A2A9PK62</accession>
<name>A0A2A9PK62_OPHUN</name>
<reference evidence="2 3" key="1">
    <citation type="journal article" date="2015" name="BMC Genomics">
        <title>Gene expression during zombie ant biting behavior reflects the complexity underlying fungal parasitic behavioral manipulation.</title>
        <authorList>
            <person name="de Bekker C."/>
            <person name="Ohm R.A."/>
            <person name="Loreto R.G."/>
            <person name="Sebastian A."/>
            <person name="Albert I."/>
            <person name="Merrow M."/>
            <person name="Brachmann A."/>
            <person name="Hughes D.P."/>
        </authorList>
    </citation>
    <scope>NUCLEOTIDE SEQUENCE [LARGE SCALE GENOMIC DNA]</scope>
    <source>
        <strain evidence="2 3">SC16a</strain>
    </source>
</reference>
<dbReference type="Proteomes" id="UP000037136">
    <property type="component" value="Unassembled WGS sequence"/>
</dbReference>
<evidence type="ECO:0000313" key="2">
    <source>
        <dbReference type="EMBL" id="PFH61206.1"/>
    </source>
</evidence>